<dbReference type="Pfam" id="PF25787">
    <property type="entry name" value="HTH_SB"/>
    <property type="match status" value="1"/>
</dbReference>
<sequence length="177" mass="20951">MKKTKELTVQKRQTVVDLHKPGNGYKRLNIPLSTVRAIIRKFKRYGTVENLMGRGGKCILPPRIGRRMVREATKSPRTTVKELQAFVASWGHQVSKCTIRRHLHIHRLFGRVARRKPFLTPRHRRKRLEFAKHHLNYDWKKVLWSDETKLNVLVRYSIGMFGVETEMHTRRSTSYPQ</sequence>
<protein>
    <recommendedName>
        <fullName evidence="5">Transposase Tc1-like domain-containing protein</fullName>
    </recommendedName>
</protein>
<dbReference type="Proteomes" id="UP000694402">
    <property type="component" value="Unassembled WGS sequence"/>
</dbReference>
<name>A0AAZ3S797_ONCTS</name>
<organism evidence="3 4">
    <name type="scientific">Oncorhynchus tshawytscha</name>
    <name type="common">Chinook salmon</name>
    <name type="synonym">Salmo tshawytscha</name>
    <dbReference type="NCBI Taxonomy" id="74940"/>
    <lineage>
        <taxon>Eukaryota</taxon>
        <taxon>Metazoa</taxon>
        <taxon>Chordata</taxon>
        <taxon>Craniata</taxon>
        <taxon>Vertebrata</taxon>
        <taxon>Euteleostomi</taxon>
        <taxon>Actinopterygii</taxon>
        <taxon>Neopterygii</taxon>
        <taxon>Teleostei</taxon>
        <taxon>Protacanthopterygii</taxon>
        <taxon>Salmoniformes</taxon>
        <taxon>Salmonidae</taxon>
        <taxon>Salmoninae</taxon>
        <taxon>Oncorhynchus</taxon>
    </lineage>
</organism>
<feature type="domain" description="Sleeping Beauty transposase HTH" evidence="2">
    <location>
        <begin position="1"/>
        <end position="49"/>
    </location>
</feature>
<dbReference type="Gene3D" id="3.30.420.10">
    <property type="entry name" value="Ribonuclease H-like superfamily/Ribonuclease H"/>
    <property type="match status" value="1"/>
</dbReference>
<evidence type="ECO:0000259" key="2">
    <source>
        <dbReference type="Pfam" id="PF25787"/>
    </source>
</evidence>
<keyword evidence="4" id="KW-1185">Reference proteome</keyword>
<dbReference type="Pfam" id="PF01498">
    <property type="entry name" value="HTH_Tnp_Tc3_2"/>
    <property type="match status" value="1"/>
</dbReference>
<dbReference type="GeneTree" id="ENSGT01150000287007"/>
<dbReference type="AlphaFoldDB" id="A0AAZ3S797"/>
<accession>A0AAZ3S797</accession>
<dbReference type="InterPro" id="IPR057667">
    <property type="entry name" value="HTH_SB"/>
</dbReference>
<evidence type="ECO:0008006" key="5">
    <source>
        <dbReference type="Google" id="ProtNLM"/>
    </source>
</evidence>
<proteinExistence type="predicted"/>
<dbReference type="InterPro" id="IPR036388">
    <property type="entry name" value="WH-like_DNA-bd_sf"/>
</dbReference>
<evidence type="ECO:0000259" key="1">
    <source>
        <dbReference type="Pfam" id="PF01498"/>
    </source>
</evidence>
<dbReference type="Ensembl" id="ENSOTST00005162027.1">
    <property type="protein sequence ID" value="ENSOTSP00005148968.1"/>
    <property type="gene ID" value="ENSOTSG00005076511.1"/>
</dbReference>
<dbReference type="Gene3D" id="1.10.10.10">
    <property type="entry name" value="Winged helix-like DNA-binding domain superfamily/Winged helix DNA-binding domain"/>
    <property type="match status" value="1"/>
</dbReference>
<dbReference type="InterPro" id="IPR009057">
    <property type="entry name" value="Homeodomain-like_sf"/>
</dbReference>
<reference evidence="3" key="2">
    <citation type="submission" date="2025-08" db="UniProtKB">
        <authorList>
            <consortium name="Ensembl"/>
        </authorList>
    </citation>
    <scope>IDENTIFICATION</scope>
</reference>
<dbReference type="InterPro" id="IPR002492">
    <property type="entry name" value="Transposase_Tc1-like"/>
</dbReference>
<dbReference type="GO" id="GO:0015074">
    <property type="term" value="P:DNA integration"/>
    <property type="evidence" value="ECO:0007669"/>
    <property type="project" value="InterPro"/>
</dbReference>
<evidence type="ECO:0000313" key="4">
    <source>
        <dbReference type="Proteomes" id="UP000694402"/>
    </source>
</evidence>
<dbReference type="GO" id="GO:0003677">
    <property type="term" value="F:DNA binding"/>
    <property type="evidence" value="ECO:0007669"/>
    <property type="project" value="InterPro"/>
</dbReference>
<dbReference type="InterPro" id="IPR036397">
    <property type="entry name" value="RNaseH_sf"/>
</dbReference>
<dbReference type="GO" id="GO:0006313">
    <property type="term" value="P:DNA transposition"/>
    <property type="evidence" value="ECO:0007669"/>
    <property type="project" value="InterPro"/>
</dbReference>
<dbReference type="SUPFAM" id="SSF46689">
    <property type="entry name" value="Homeodomain-like"/>
    <property type="match status" value="1"/>
</dbReference>
<evidence type="ECO:0000313" key="3">
    <source>
        <dbReference type="Ensembl" id="ENSOTSP00005148968.1"/>
    </source>
</evidence>
<feature type="domain" description="Transposase Tc1-like" evidence="1">
    <location>
        <begin position="66"/>
        <end position="136"/>
    </location>
</feature>
<reference evidence="4" key="1">
    <citation type="journal article" date="2018" name="PLoS ONE">
        <title>Chinook salmon (Oncorhynchus tshawytscha) genome and transcriptome.</title>
        <authorList>
            <person name="Christensen K.A."/>
            <person name="Leong J.S."/>
            <person name="Sakhrani D."/>
            <person name="Biagi C.A."/>
            <person name="Minkley D.R."/>
            <person name="Withler R.E."/>
            <person name="Rondeau E.B."/>
            <person name="Koop B.F."/>
            <person name="Devlin R.H."/>
        </authorList>
    </citation>
    <scope>NUCLEOTIDE SEQUENCE [LARGE SCALE GENOMIC DNA]</scope>
</reference>
<reference evidence="3" key="3">
    <citation type="submission" date="2025-09" db="UniProtKB">
        <authorList>
            <consortium name="Ensembl"/>
        </authorList>
    </citation>
    <scope>IDENTIFICATION</scope>
</reference>